<name>A0ACC1PQG4_9PEZI</name>
<reference evidence="1" key="1">
    <citation type="submission" date="2022-10" db="EMBL/GenBank/DDBJ databases">
        <title>Genome Sequence of Xylaria curta.</title>
        <authorList>
            <person name="Buettner E."/>
        </authorList>
    </citation>
    <scope>NUCLEOTIDE SEQUENCE</scope>
    <source>
        <strain evidence="1">Babe10</strain>
    </source>
</reference>
<evidence type="ECO:0000313" key="2">
    <source>
        <dbReference type="Proteomes" id="UP001143856"/>
    </source>
</evidence>
<organism evidence="1 2">
    <name type="scientific">Xylaria curta</name>
    <dbReference type="NCBI Taxonomy" id="42375"/>
    <lineage>
        <taxon>Eukaryota</taxon>
        <taxon>Fungi</taxon>
        <taxon>Dikarya</taxon>
        <taxon>Ascomycota</taxon>
        <taxon>Pezizomycotina</taxon>
        <taxon>Sordariomycetes</taxon>
        <taxon>Xylariomycetidae</taxon>
        <taxon>Xylariales</taxon>
        <taxon>Xylariaceae</taxon>
        <taxon>Xylaria</taxon>
    </lineage>
</organism>
<proteinExistence type="predicted"/>
<protein>
    <submittedName>
        <fullName evidence="1">Uncharacterized protein</fullName>
    </submittedName>
</protein>
<sequence length="185" mass="20629">MSATTEAPPAPLASDDLGRGPGILGATWFLVILTIFIVSARIYVRKKFRILGLDDWLMVAAVVLQITSQGLLTYQYQWGFGKRDKYLSFDPQIVTILKYQWISSLPNILISVIARISAVLMLIKIFGSKPLKLYSSSGYQSVRSKDSGILESQPGDWILMCNFIPKLFSSVSILGRKSERPNPEV</sequence>
<accession>A0ACC1PQG4</accession>
<gene>
    <name evidence="1" type="ORF">NUW58_g142</name>
</gene>
<keyword evidence="2" id="KW-1185">Reference proteome</keyword>
<comment type="caution">
    <text evidence="1">The sequence shown here is derived from an EMBL/GenBank/DDBJ whole genome shotgun (WGS) entry which is preliminary data.</text>
</comment>
<dbReference type="Proteomes" id="UP001143856">
    <property type="component" value="Unassembled WGS sequence"/>
</dbReference>
<dbReference type="EMBL" id="JAPDGR010000010">
    <property type="protein sequence ID" value="KAJ2999002.1"/>
    <property type="molecule type" value="Genomic_DNA"/>
</dbReference>
<evidence type="ECO:0000313" key="1">
    <source>
        <dbReference type="EMBL" id="KAJ2999002.1"/>
    </source>
</evidence>